<dbReference type="EMBL" id="JAYRBN010000074">
    <property type="protein sequence ID" value="KAL2733242.1"/>
    <property type="molecule type" value="Genomic_DNA"/>
</dbReference>
<protein>
    <submittedName>
        <fullName evidence="1">Uncharacterized protein</fullName>
    </submittedName>
</protein>
<keyword evidence="2" id="KW-1185">Reference proteome</keyword>
<proteinExistence type="predicted"/>
<organism evidence="1 2">
    <name type="scientific">Vespula maculifrons</name>
    <name type="common">Eastern yellow jacket</name>
    <name type="synonym">Wasp</name>
    <dbReference type="NCBI Taxonomy" id="7453"/>
    <lineage>
        <taxon>Eukaryota</taxon>
        <taxon>Metazoa</taxon>
        <taxon>Ecdysozoa</taxon>
        <taxon>Arthropoda</taxon>
        <taxon>Hexapoda</taxon>
        <taxon>Insecta</taxon>
        <taxon>Pterygota</taxon>
        <taxon>Neoptera</taxon>
        <taxon>Endopterygota</taxon>
        <taxon>Hymenoptera</taxon>
        <taxon>Apocrita</taxon>
        <taxon>Aculeata</taxon>
        <taxon>Vespoidea</taxon>
        <taxon>Vespidae</taxon>
        <taxon>Vespinae</taxon>
        <taxon>Vespula</taxon>
    </lineage>
</organism>
<sequence>MRAAPLPAVTLLMSVFGSTNLKFTNVKSTNLSCKTMNSIISLKFLEKNKILNERMKCRDIRIVKCVFDKTKLNGFTAIIDKTRIYHVPHVFTRCNENIYASKD</sequence>
<accession>A0ABD2BKD8</accession>
<gene>
    <name evidence="1" type="ORF">V1477_014210</name>
</gene>
<dbReference type="AlphaFoldDB" id="A0ABD2BKD8"/>
<evidence type="ECO:0000313" key="1">
    <source>
        <dbReference type="EMBL" id="KAL2733242.1"/>
    </source>
</evidence>
<dbReference type="Proteomes" id="UP001607303">
    <property type="component" value="Unassembled WGS sequence"/>
</dbReference>
<comment type="caution">
    <text evidence="1">The sequence shown here is derived from an EMBL/GenBank/DDBJ whole genome shotgun (WGS) entry which is preliminary data.</text>
</comment>
<reference evidence="1 2" key="1">
    <citation type="journal article" date="2024" name="Ann. Entomol. Soc. Am.">
        <title>Genomic analyses of the southern and eastern yellowjacket wasps (Hymenoptera: Vespidae) reveal evolutionary signatures of social life.</title>
        <authorList>
            <person name="Catto M.A."/>
            <person name="Caine P.B."/>
            <person name="Orr S.E."/>
            <person name="Hunt B.G."/>
            <person name="Goodisman M.A.D."/>
        </authorList>
    </citation>
    <scope>NUCLEOTIDE SEQUENCE [LARGE SCALE GENOMIC DNA]</scope>
    <source>
        <strain evidence="1">232</strain>
        <tissue evidence="1">Head and thorax</tissue>
    </source>
</reference>
<evidence type="ECO:0000313" key="2">
    <source>
        <dbReference type="Proteomes" id="UP001607303"/>
    </source>
</evidence>
<name>A0ABD2BKD8_VESMC</name>